<dbReference type="Pfam" id="PF23948">
    <property type="entry name" value="ARM_5"/>
    <property type="match status" value="1"/>
</dbReference>
<evidence type="ECO:0000313" key="2">
    <source>
        <dbReference type="EMBL" id="KAG0013655.1"/>
    </source>
</evidence>
<reference evidence="2" key="1">
    <citation type="journal article" date="2020" name="Fungal Divers.">
        <title>Resolving the Mortierellaceae phylogeny through synthesis of multi-gene phylogenetics and phylogenomics.</title>
        <authorList>
            <person name="Vandepol N."/>
            <person name="Liber J."/>
            <person name="Desiro A."/>
            <person name="Na H."/>
            <person name="Kennedy M."/>
            <person name="Barry K."/>
            <person name="Grigoriev I.V."/>
            <person name="Miller A.N."/>
            <person name="O'Donnell K."/>
            <person name="Stajich J.E."/>
            <person name="Bonito G."/>
        </authorList>
    </citation>
    <scope>NUCLEOTIDE SEQUENCE</scope>
    <source>
        <strain evidence="2">NRRL 2769</strain>
    </source>
</reference>
<sequence>MGWKNILSPPPSDLTLEDALKQVNELLENARQAKPTKALQLCNEAKSKLKVTEKVFAAKKVGGSDLDNGIAHAYHDHAQLLDDLGYDEMAQKSHSKAEKWGYVHPISIAGTIRQLFCPPAALTVMPSATEALHQNIHESSIAQPAHQDLKRTVTPVKTESCTPDAGGNTSQTTQIIFSQNIIPSVKYTLPELGGRFTSTPQLAYCLSLLLPSLRSKNGFDENEMTWSQARTNDSEEQKRVQTVATNIIREFVHDELKKPDAVSEVVCLAALLDQDDFRDLLHGFVNGIEKSVLLRVHLLHGLAQLLGNANPEYIDSDDLVKILDLLNTRLKETHQQSTEHIYRLALTVSRVLDSMVDNQVKGLKREQLHKPLFDYLKGLQDSSDPSLVYQAVYGYQALLYIPDDESTLQAMLRRTGKVTQGISGVVSAVKALDLNQFIDGLQNIQKGLEGAGDAIKLFGGAYGNVETLAESGKQLKECLVEGLSFSRKSAWYPALRGLDAFLQEGKLVEFEKLIREAPCRQDAPFQWGVCQRLGEIAANTHWDNITRLSAISFLEEIYNDDAKWAVQAEVKVWIICILSQFTNSTDTAVAADARALVQQLKAISDLNSHDFSKVNHSVHQGPCVLMLTPLAEASPLLDLVQNKPDVETALRQLKLKRLAQGKDVYISPRAKAHIKVIDDFDLTSNVQAFLASNKKVFLILGDSGAGKSTGPSN</sequence>
<dbReference type="Proteomes" id="UP000703661">
    <property type="component" value="Unassembled WGS sequence"/>
</dbReference>
<comment type="caution">
    <text evidence="2">The sequence shown here is derived from an EMBL/GenBank/DDBJ whole genome shotgun (WGS) entry which is preliminary data.</text>
</comment>
<accession>A0A9P6SZE2</accession>
<dbReference type="EMBL" id="JAAAID010000818">
    <property type="protein sequence ID" value="KAG0013655.1"/>
    <property type="molecule type" value="Genomic_DNA"/>
</dbReference>
<organism evidence="2 3">
    <name type="scientific">Entomortierella chlamydospora</name>
    <dbReference type="NCBI Taxonomy" id="101097"/>
    <lineage>
        <taxon>Eukaryota</taxon>
        <taxon>Fungi</taxon>
        <taxon>Fungi incertae sedis</taxon>
        <taxon>Mucoromycota</taxon>
        <taxon>Mortierellomycotina</taxon>
        <taxon>Mortierellomycetes</taxon>
        <taxon>Mortierellales</taxon>
        <taxon>Mortierellaceae</taxon>
        <taxon>Entomortierella</taxon>
    </lineage>
</organism>
<dbReference type="SUPFAM" id="SSF48371">
    <property type="entry name" value="ARM repeat"/>
    <property type="match status" value="1"/>
</dbReference>
<feature type="domain" description="Arm-like repeat" evidence="1">
    <location>
        <begin position="230"/>
        <end position="591"/>
    </location>
</feature>
<evidence type="ECO:0000259" key="1">
    <source>
        <dbReference type="Pfam" id="PF23948"/>
    </source>
</evidence>
<gene>
    <name evidence="2" type="ORF">BGZ80_010930</name>
</gene>
<proteinExistence type="predicted"/>
<name>A0A9P6SZE2_9FUNG</name>
<evidence type="ECO:0000313" key="3">
    <source>
        <dbReference type="Proteomes" id="UP000703661"/>
    </source>
</evidence>
<protein>
    <recommendedName>
        <fullName evidence="1">Arm-like repeat domain-containing protein</fullName>
    </recommendedName>
</protein>
<keyword evidence="3" id="KW-1185">Reference proteome</keyword>
<dbReference type="InterPro" id="IPR016024">
    <property type="entry name" value="ARM-type_fold"/>
</dbReference>
<dbReference type="AlphaFoldDB" id="A0A9P6SZE2"/>
<dbReference type="InterPro" id="IPR056251">
    <property type="entry name" value="Arm_rpt_dom"/>
</dbReference>